<dbReference type="PROSITE" id="PS50113">
    <property type="entry name" value="PAC"/>
    <property type="match status" value="2"/>
</dbReference>
<feature type="domain" description="PAS" evidence="1">
    <location>
        <begin position="431"/>
        <end position="503"/>
    </location>
</feature>
<dbReference type="Proteomes" id="UP001225596">
    <property type="component" value="Unassembled WGS sequence"/>
</dbReference>
<dbReference type="CDD" id="cd00130">
    <property type="entry name" value="PAS"/>
    <property type="match status" value="3"/>
</dbReference>
<dbReference type="RefSeq" id="WP_338435998.1">
    <property type="nucleotide sequence ID" value="NZ_JAUYVH010000002.1"/>
</dbReference>
<dbReference type="SUPFAM" id="SSF55785">
    <property type="entry name" value="PYP-like sensor domain (PAS domain)"/>
    <property type="match status" value="3"/>
</dbReference>
<dbReference type="InterPro" id="IPR000160">
    <property type="entry name" value="GGDEF_dom"/>
</dbReference>
<evidence type="ECO:0000259" key="1">
    <source>
        <dbReference type="PROSITE" id="PS50112"/>
    </source>
</evidence>
<dbReference type="SMART" id="SM00091">
    <property type="entry name" value="PAS"/>
    <property type="match status" value="3"/>
</dbReference>
<dbReference type="InterPro" id="IPR052155">
    <property type="entry name" value="Biofilm_reg_signaling"/>
</dbReference>
<dbReference type="PROSITE" id="PS50887">
    <property type="entry name" value="GGDEF"/>
    <property type="match status" value="1"/>
</dbReference>
<dbReference type="InterPro" id="IPR013655">
    <property type="entry name" value="PAS_fold_3"/>
</dbReference>
<feature type="domain" description="PAS" evidence="1">
    <location>
        <begin position="26"/>
        <end position="81"/>
    </location>
</feature>
<feature type="domain" description="PAS" evidence="1">
    <location>
        <begin position="137"/>
        <end position="209"/>
    </location>
</feature>
<dbReference type="PROSITE" id="PS50883">
    <property type="entry name" value="EAL"/>
    <property type="match status" value="1"/>
</dbReference>
<dbReference type="Pfam" id="PF00990">
    <property type="entry name" value="GGDEF"/>
    <property type="match status" value="1"/>
</dbReference>
<dbReference type="SMART" id="SM00267">
    <property type="entry name" value="GGDEF"/>
    <property type="match status" value="1"/>
</dbReference>
<comment type="caution">
    <text evidence="5">The sequence shown here is derived from an EMBL/GenBank/DDBJ whole genome shotgun (WGS) entry which is preliminary data.</text>
</comment>
<dbReference type="InterPro" id="IPR000014">
    <property type="entry name" value="PAS"/>
</dbReference>
<accession>A0ABU1BMG6</accession>
<dbReference type="CDD" id="cd01948">
    <property type="entry name" value="EAL"/>
    <property type="match status" value="1"/>
</dbReference>
<dbReference type="Gene3D" id="3.20.20.450">
    <property type="entry name" value="EAL domain"/>
    <property type="match status" value="1"/>
</dbReference>
<dbReference type="InterPro" id="IPR001610">
    <property type="entry name" value="PAC"/>
</dbReference>
<dbReference type="NCBIfam" id="TIGR00229">
    <property type="entry name" value="sensory_box"/>
    <property type="match status" value="3"/>
</dbReference>
<organism evidence="5 6">
    <name type="scientific">Keguizhuia sedimenti</name>
    <dbReference type="NCBI Taxonomy" id="3064264"/>
    <lineage>
        <taxon>Bacteria</taxon>
        <taxon>Pseudomonadati</taxon>
        <taxon>Pseudomonadota</taxon>
        <taxon>Betaproteobacteria</taxon>
        <taxon>Burkholderiales</taxon>
        <taxon>Oxalobacteraceae</taxon>
        <taxon>Keguizhuia</taxon>
    </lineage>
</organism>
<feature type="domain" description="PAC" evidence="2">
    <location>
        <begin position="84"/>
        <end position="136"/>
    </location>
</feature>
<dbReference type="InterPro" id="IPR035919">
    <property type="entry name" value="EAL_sf"/>
</dbReference>
<dbReference type="EMBL" id="JAUYVH010000002">
    <property type="protein sequence ID" value="MDQ9170082.1"/>
    <property type="molecule type" value="Genomic_DNA"/>
</dbReference>
<dbReference type="CDD" id="cd01949">
    <property type="entry name" value="GGDEF"/>
    <property type="match status" value="1"/>
</dbReference>
<dbReference type="Gene3D" id="3.30.450.20">
    <property type="entry name" value="PAS domain"/>
    <property type="match status" value="3"/>
</dbReference>
<keyword evidence="6" id="KW-1185">Reference proteome</keyword>
<feature type="domain" description="PAC" evidence="2">
    <location>
        <begin position="213"/>
        <end position="265"/>
    </location>
</feature>
<dbReference type="Pfam" id="PF13185">
    <property type="entry name" value="GAF_2"/>
    <property type="match status" value="1"/>
</dbReference>
<dbReference type="Gene3D" id="3.30.70.270">
    <property type="match status" value="1"/>
</dbReference>
<dbReference type="InterPro" id="IPR029787">
    <property type="entry name" value="Nucleotide_cyclase"/>
</dbReference>
<dbReference type="InterPro" id="IPR003018">
    <property type="entry name" value="GAF"/>
</dbReference>
<proteinExistence type="predicted"/>
<dbReference type="InterPro" id="IPR043128">
    <property type="entry name" value="Rev_trsase/Diguanyl_cyclase"/>
</dbReference>
<dbReference type="InterPro" id="IPR029016">
    <property type="entry name" value="GAF-like_dom_sf"/>
</dbReference>
<dbReference type="InterPro" id="IPR001633">
    <property type="entry name" value="EAL_dom"/>
</dbReference>
<dbReference type="Pfam" id="PF08447">
    <property type="entry name" value="PAS_3"/>
    <property type="match status" value="2"/>
</dbReference>
<feature type="domain" description="EAL" evidence="3">
    <location>
        <begin position="741"/>
        <end position="995"/>
    </location>
</feature>
<dbReference type="PROSITE" id="PS50112">
    <property type="entry name" value="PAS"/>
    <property type="match status" value="3"/>
</dbReference>
<dbReference type="SMART" id="SM00052">
    <property type="entry name" value="EAL"/>
    <property type="match status" value="1"/>
</dbReference>
<dbReference type="SUPFAM" id="SSF55781">
    <property type="entry name" value="GAF domain-like"/>
    <property type="match status" value="1"/>
</dbReference>
<dbReference type="Gene3D" id="3.30.450.40">
    <property type="match status" value="1"/>
</dbReference>
<name>A0ABU1BMG6_9BURK</name>
<sequence>MHKEIPPISLDLLLSNLPGMAYRCRIDSDWTMEFASAGAAELTGYRADDLIGNRKCSYAHLIHPEDRQRIWEEIQQSLANQRTIQVTYRIITAAKEQKWVWEQAKPVLDEDGGLVALEGFITDVTATKKAEEKILESEDRFRNAASVVTDAVWEWDIASDQIWWNEGMQTLLGLSSLPLKPDSKFWYGHVHPDDRNRIRQERIRSIQGGEGFWRSEYRLKRADGPYAHVVDKALITRDKNGAAIRMVGGTIDLSKMKKQEEETRRQLSAQHEIVDLLRHIAASNLDLPTIIDLVAKRAQTLTGATGSAVALFDKDAIIYCAGSGCASEQIGLRLGIAHSLAGVAIRRGEQVYCEDAGADERVDREACHKINARSMVIAPLRTGNEIIGILKVLSDRTHAFSVQDRSNLHVVVELLGAIIQRHAALEQLKASEAQYRLLFNNNPQPMWVYDDATLRILAVNHAAIQKYGYSQEEFLGMRMDALFVEADDALTIETSMRTAQRNNQPPVRSQHKKKDGNIIDVELSSDNITFDQSPALLVLASDVTERLRAERGLAQASEKLHHLAFYDPLTHLPNRLLLLDRLQHALSSNASDKTFGALLYLDLDNFKAINDTFGHEAGDMLVQQVALRLGACLEKGTTVARLSADEFAILLEKTDRHLAEMAKLAKSAAERILASISGPYHIAGHDYYSTGCIGITLFSNPQDKPGDLLKQADLAMHEAKEAGRNTLRFFDQEMQAAAFARSELEAQIRHALQEEQFHLYYQAQLDWHGRVTGAEALVRWRHPQRGVVLPGEFIPLAEDTGMILQLGHTILKRACKQLAEWSARAESAQLDIAVNISARQFQHASFVDQVMDVLAQSGANPGKLRLELTESMLVENIDDTIEKMNRLREFGVRFSLDDFGTGYSSLLYLKRMPIEYLKIDQSFVRDILNDPNDAAIVRTIISLGKSLNLGIIAEGVELEAQRKYLEHYGCSLYQGYLFSHPLPPDEFEAFLLSRHHRDGPA</sequence>
<feature type="domain" description="GGDEF" evidence="4">
    <location>
        <begin position="594"/>
        <end position="732"/>
    </location>
</feature>
<dbReference type="Pfam" id="PF13426">
    <property type="entry name" value="PAS_9"/>
    <property type="match status" value="1"/>
</dbReference>
<evidence type="ECO:0000313" key="5">
    <source>
        <dbReference type="EMBL" id="MDQ9170082.1"/>
    </source>
</evidence>
<dbReference type="SUPFAM" id="SSF141868">
    <property type="entry name" value="EAL domain-like"/>
    <property type="match status" value="1"/>
</dbReference>
<dbReference type="SMART" id="SM00065">
    <property type="entry name" value="GAF"/>
    <property type="match status" value="1"/>
</dbReference>
<dbReference type="InterPro" id="IPR035965">
    <property type="entry name" value="PAS-like_dom_sf"/>
</dbReference>
<reference evidence="5 6" key="1">
    <citation type="submission" date="2023-08" db="EMBL/GenBank/DDBJ databases">
        <title>Oxalobacteraceae gen .nov., isolated from river sludge outside the plant.</title>
        <authorList>
            <person name="Zhao S.Y."/>
        </authorList>
    </citation>
    <scope>NUCLEOTIDE SEQUENCE [LARGE SCALE GENOMIC DNA]</scope>
    <source>
        <strain evidence="5 6">R-40</strain>
    </source>
</reference>
<gene>
    <name evidence="5" type="ORF">Q8A64_06605</name>
</gene>
<protein>
    <submittedName>
        <fullName evidence="5">EAL domain-containing protein</fullName>
    </submittedName>
</protein>
<dbReference type="PANTHER" id="PTHR44757">
    <property type="entry name" value="DIGUANYLATE CYCLASE DGCP"/>
    <property type="match status" value="1"/>
</dbReference>
<dbReference type="Pfam" id="PF00563">
    <property type="entry name" value="EAL"/>
    <property type="match status" value="1"/>
</dbReference>
<dbReference type="PANTHER" id="PTHR44757:SF2">
    <property type="entry name" value="BIOFILM ARCHITECTURE MAINTENANCE PROTEIN MBAA"/>
    <property type="match status" value="1"/>
</dbReference>
<dbReference type="NCBIfam" id="TIGR00254">
    <property type="entry name" value="GGDEF"/>
    <property type="match status" value="1"/>
</dbReference>
<dbReference type="SMART" id="SM00086">
    <property type="entry name" value="PAC"/>
    <property type="match status" value="3"/>
</dbReference>
<evidence type="ECO:0000259" key="2">
    <source>
        <dbReference type="PROSITE" id="PS50113"/>
    </source>
</evidence>
<evidence type="ECO:0000313" key="6">
    <source>
        <dbReference type="Proteomes" id="UP001225596"/>
    </source>
</evidence>
<dbReference type="InterPro" id="IPR000700">
    <property type="entry name" value="PAS-assoc_C"/>
</dbReference>
<dbReference type="SUPFAM" id="SSF55073">
    <property type="entry name" value="Nucleotide cyclase"/>
    <property type="match status" value="1"/>
</dbReference>
<evidence type="ECO:0000259" key="4">
    <source>
        <dbReference type="PROSITE" id="PS50887"/>
    </source>
</evidence>
<evidence type="ECO:0000259" key="3">
    <source>
        <dbReference type="PROSITE" id="PS50883"/>
    </source>
</evidence>